<gene>
    <name evidence="2" type="ORF">NIES267_02870</name>
</gene>
<dbReference type="NCBIfam" id="NF047718">
    <property type="entry name" value="Hfq_rel_Cyano"/>
    <property type="match status" value="1"/>
</dbReference>
<dbReference type="EMBL" id="AP018227">
    <property type="protein sequence ID" value="BAY80822.1"/>
    <property type="molecule type" value="Genomic_DNA"/>
</dbReference>
<sequence>MLTEFDTSLPSIKQVQKLIQENTQIELKLITGDVIAGKLLWQDLQCFCIMSEDNQKTTVWKQAIAFLKIGE</sequence>
<dbReference type="InterPro" id="IPR010920">
    <property type="entry name" value="LSM_dom_sf"/>
</dbReference>
<accession>A0A1Z4LHW4</accession>
<evidence type="ECO:0000313" key="3">
    <source>
        <dbReference type="Proteomes" id="UP000218418"/>
    </source>
</evidence>
<dbReference type="Gene3D" id="2.30.30.100">
    <property type="match status" value="1"/>
</dbReference>
<proteinExistence type="predicted"/>
<evidence type="ECO:0000313" key="2">
    <source>
        <dbReference type="EMBL" id="BAY80822.1"/>
    </source>
</evidence>
<dbReference type="Proteomes" id="UP000218418">
    <property type="component" value="Chromosome"/>
</dbReference>
<evidence type="ECO:0000259" key="1">
    <source>
        <dbReference type="Pfam" id="PF21979"/>
    </source>
</evidence>
<dbReference type="Pfam" id="PF21979">
    <property type="entry name" value="Hfq_1"/>
    <property type="match status" value="1"/>
</dbReference>
<dbReference type="SUPFAM" id="SSF50182">
    <property type="entry name" value="Sm-like ribonucleoproteins"/>
    <property type="match status" value="1"/>
</dbReference>
<dbReference type="InterPro" id="IPR053840">
    <property type="entry name" value="Hfq_1"/>
</dbReference>
<dbReference type="AlphaFoldDB" id="A0A1Z4LHW4"/>
<protein>
    <recommendedName>
        <fullName evidence="1">Hfq-related domain-containing protein</fullName>
    </recommendedName>
</protein>
<feature type="domain" description="Hfq-related" evidence="1">
    <location>
        <begin position="9"/>
        <end position="68"/>
    </location>
</feature>
<organism evidence="2 3">
    <name type="scientific">Calothrix parasitica NIES-267</name>
    <dbReference type="NCBI Taxonomy" id="1973488"/>
    <lineage>
        <taxon>Bacteria</taxon>
        <taxon>Bacillati</taxon>
        <taxon>Cyanobacteriota</taxon>
        <taxon>Cyanophyceae</taxon>
        <taxon>Nostocales</taxon>
        <taxon>Calotrichaceae</taxon>
        <taxon>Calothrix</taxon>
    </lineage>
</organism>
<name>A0A1Z4LHW4_9CYAN</name>
<reference evidence="2 3" key="1">
    <citation type="submission" date="2017-06" db="EMBL/GenBank/DDBJ databases">
        <title>Genome sequencing of cyanobaciteial culture collection at National Institute for Environmental Studies (NIES).</title>
        <authorList>
            <person name="Hirose Y."/>
            <person name="Shimura Y."/>
            <person name="Fujisawa T."/>
            <person name="Nakamura Y."/>
            <person name="Kawachi M."/>
        </authorList>
    </citation>
    <scope>NUCLEOTIDE SEQUENCE [LARGE SCALE GENOMIC DNA]</scope>
    <source>
        <strain evidence="2 3">NIES-267</strain>
    </source>
</reference>
<keyword evidence="3" id="KW-1185">Reference proteome</keyword>
<dbReference type="OrthoDB" id="573534at2"/>